<accession>A0A7C9NB20</accession>
<name>A0A7C9NB20_9BACT</name>
<reference evidence="1" key="1">
    <citation type="submission" date="2018-08" db="EMBL/GenBank/DDBJ databases">
        <title>Murine metabolic-syndrome-specific gut microbial biobank.</title>
        <authorList>
            <person name="Liu C."/>
        </authorList>
    </citation>
    <scope>NUCLEOTIDE SEQUENCE [LARGE SCALE GENOMIC DNA]</scope>
    <source>
        <strain evidence="1">Z82</strain>
    </source>
</reference>
<comment type="caution">
    <text evidence="1">The sequence shown here is derived from an EMBL/GenBank/DDBJ whole genome shotgun (WGS) entry which is preliminary data.</text>
</comment>
<protein>
    <submittedName>
        <fullName evidence="1">Uncharacterized protein</fullName>
    </submittedName>
</protein>
<gene>
    <name evidence="1" type="ORF">D1639_05875</name>
</gene>
<proteinExistence type="predicted"/>
<organism evidence="1">
    <name type="scientific">Muribaculaceae bacterium Z82</name>
    <dbReference type="NCBI Taxonomy" id="2304548"/>
    <lineage>
        <taxon>Bacteria</taxon>
        <taxon>Pseudomonadati</taxon>
        <taxon>Bacteroidota</taxon>
        <taxon>Bacteroidia</taxon>
        <taxon>Bacteroidales</taxon>
        <taxon>Muribaculaceae</taxon>
    </lineage>
</organism>
<dbReference type="EMBL" id="QWKH01000033">
    <property type="protein sequence ID" value="NBI34563.1"/>
    <property type="molecule type" value="Genomic_DNA"/>
</dbReference>
<evidence type="ECO:0000313" key="1">
    <source>
        <dbReference type="EMBL" id="NBI34563.1"/>
    </source>
</evidence>
<dbReference type="AlphaFoldDB" id="A0A7C9NB20"/>
<sequence length="114" mass="13254">MIFHEEEKETICKLEDGGKPYSPVIMTFPEGDSYLCEFETDYESMNEYDVEDPRFDEFWEMVYRVRTVLVPGSNLGYETYPNGRKEPVLVITYKHFPSLVTLEDGTVLYGADAE</sequence>